<protein>
    <submittedName>
        <fullName evidence="2">Uncharacterized protein</fullName>
    </submittedName>
</protein>
<evidence type="ECO:0000313" key="3">
    <source>
        <dbReference type="Proteomes" id="UP000037460"/>
    </source>
</evidence>
<keyword evidence="1" id="KW-0175">Coiled coil</keyword>
<evidence type="ECO:0000313" key="2">
    <source>
        <dbReference type="EMBL" id="KOO34208.1"/>
    </source>
</evidence>
<accession>A0A0M0K742</accession>
<sequence length="320" mass="36323">MVREASPRRENLLRSRSVLDFGPDLTLPSPLPPLRDGVTEVHFSRWVVEESNKEIGDVAREEAAAKKAQKKSFDEGFLAVQHRKVEDIHHQMTSASAAVESIRIKNLEVGQEMRLKILELKQSISLEKQVHSAKGRELVEHAKHVQSAKVLERQLSARGRRQERGGATKKERQKLAEAREAAQHAEEEKKKQIADRVKLETAKETIQKSLSVIEQERAAKGAACRVIEERNVLARQQAREQFMSMSARTRKEAEAAHAGAKSAREGLTAHRRMQADMLRQAKTAELERKKALAEEKLQHNKAIHDLMYASKFAPRERARK</sequence>
<comment type="caution">
    <text evidence="2">The sequence shown here is derived from an EMBL/GenBank/DDBJ whole genome shotgun (WGS) entry which is preliminary data.</text>
</comment>
<evidence type="ECO:0000256" key="1">
    <source>
        <dbReference type="SAM" id="Coils"/>
    </source>
</evidence>
<organism evidence="2 3">
    <name type="scientific">Chrysochromulina tobinii</name>
    <dbReference type="NCBI Taxonomy" id="1460289"/>
    <lineage>
        <taxon>Eukaryota</taxon>
        <taxon>Haptista</taxon>
        <taxon>Haptophyta</taxon>
        <taxon>Prymnesiophyceae</taxon>
        <taxon>Prymnesiales</taxon>
        <taxon>Chrysochromulinaceae</taxon>
        <taxon>Chrysochromulina</taxon>
    </lineage>
</organism>
<feature type="coiled-coil region" evidence="1">
    <location>
        <begin position="168"/>
        <end position="202"/>
    </location>
</feature>
<dbReference type="EMBL" id="JWZX01001296">
    <property type="protein sequence ID" value="KOO34208.1"/>
    <property type="molecule type" value="Genomic_DNA"/>
</dbReference>
<feature type="non-terminal residue" evidence="2">
    <location>
        <position position="320"/>
    </location>
</feature>
<name>A0A0M0K742_9EUKA</name>
<gene>
    <name evidence="2" type="ORF">Ctob_012581</name>
</gene>
<proteinExistence type="predicted"/>
<reference evidence="3" key="1">
    <citation type="journal article" date="2015" name="PLoS Genet.">
        <title>Genome Sequence and Transcriptome Analyses of Chrysochromulina tobin: Metabolic Tools for Enhanced Algal Fitness in the Prominent Order Prymnesiales (Haptophyceae).</title>
        <authorList>
            <person name="Hovde B.T."/>
            <person name="Deodato C.R."/>
            <person name="Hunsperger H.M."/>
            <person name="Ryken S.A."/>
            <person name="Yost W."/>
            <person name="Jha R.K."/>
            <person name="Patterson J."/>
            <person name="Monnat R.J. Jr."/>
            <person name="Barlow S.B."/>
            <person name="Starkenburg S.R."/>
            <person name="Cattolico R.A."/>
        </authorList>
    </citation>
    <scope>NUCLEOTIDE SEQUENCE</scope>
    <source>
        <strain evidence="3">CCMP291</strain>
    </source>
</reference>
<dbReference type="AlphaFoldDB" id="A0A0M0K742"/>
<dbReference type="Proteomes" id="UP000037460">
    <property type="component" value="Unassembled WGS sequence"/>
</dbReference>
<keyword evidence="3" id="KW-1185">Reference proteome</keyword>